<keyword evidence="1" id="KW-0175">Coiled coil</keyword>
<feature type="compositionally biased region" description="Polar residues" evidence="2">
    <location>
        <begin position="290"/>
        <end position="304"/>
    </location>
</feature>
<evidence type="ECO:0000313" key="3">
    <source>
        <dbReference type="EMBL" id="KFF31467.1"/>
    </source>
</evidence>
<keyword evidence="4" id="KW-1185">Reference proteome</keyword>
<dbReference type="AlphaFoldDB" id="A0A080N314"/>
<evidence type="ECO:0000256" key="1">
    <source>
        <dbReference type="SAM" id="Coils"/>
    </source>
</evidence>
<gene>
    <name evidence="3" type="ORF">BBOMB_0829</name>
</gene>
<dbReference type="Proteomes" id="UP000028730">
    <property type="component" value="Unassembled WGS sequence"/>
</dbReference>
<dbReference type="STRING" id="1341695.BBOMB_0829"/>
<evidence type="ECO:0000313" key="4">
    <source>
        <dbReference type="Proteomes" id="UP000028730"/>
    </source>
</evidence>
<dbReference type="RefSeq" id="WP_052377430.1">
    <property type="nucleotide sequence ID" value="NZ_ATLK01000001.1"/>
</dbReference>
<accession>A0A080N314</accession>
<organism evidence="3 4">
    <name type="scientific">Bifidobacterium bombi DSM 19703</name>
    <dbReference type="NCBI Taxonomy" id="1341695"/>
    <lineage>
        <taxon>Bacteria</taxon>
        <taxon>Bacillati</taxon>
        <taxon>Actinomycetota</taxon>
        <taxon>Actinomycetes</taxon>
        <taxon>Bifidobacteriales</taxon>
        <taxon>Bifidobacteriaceae</taxon>
        <taxon>Bifidobacterium</taxon>
    </lineage>
</organism>
<proteinExistence type="predicted"/>
<feature type="coiled-coil region" evidence="1">
    <location>
        <begin position="175"/>
        <end position="202"/>
    </location>
</feature>
<reference evidence="3 4" key="1">
    <citation type="journal article" date="2014" name="Appl. Environ. Microbiol.">
        <title>Genomic encyclopedia of type strains of the genus Bifidobacterium.</title>
        <authorList>
            <person name="Milani C."/>
            <person name="Lugli G.A."/>
            <person name="Duranti S."/>
            <person name="Turroni F."/>
            <person name="Bottacini F."/>
            <person name="Mangifesta M."/>
            <person name="Sanchez B."/>
            <person name="Viappiani A."/>
            <person name="Mancabelli L."/>
            <person name="Taminiau B."/>
            <person name="Delcenserie V."/>
            <person name="Barrangou R."/>
            <person name="Margolles A."/>
            <person name="van Sinderen D."/>
            <person name="Ventura M."/>
        </authorList>
    </citation>
    <scope>NUCLEOTIDE SEQUENCE [LARGE SCALE GENOMIC DNA]</scope>
    <source>
        <strain evidence="3 4">DSM 19703</strain>
    </source>
</reference>
<evidence type="ECO:0000256" key="2">
    <source>
        <dbReference type="SAM" id="MobiDB-lite"/>
    </source>
</evidence>
<comment type="caution">
    <text evidence="3">The sequence shown here is derived from an EMBL/GenBank/DDBJ whole genome shotgun (WGS) entry which is preliminary data.</text>
</comment>
<feature type="region of interest" description="Disordered" evidence="2">
    <location>
        <begin position="286"/>
        <end position="312"/>
    </location>
</feature>
<evidence type="ECO:0008006" key="5">
    <source>
        <dbReference type="Google" id="ProtNLM"/>
    </source>
</evidence>
<dbReference type="eggNOG" id="ENOG5033EHP">
    <property type="taxonomic scope" value="Bacteria"/>
</dbReference>
<sequence>MPENISTGGDEADEDITNESKPVKATGNEQDAASSDRYPEAMNEDGTGTGSFEPGIQDRDEEDSGDITQSHQVIPEPIDAGTSRETPVNGKPPLPISAEDLPDLRENGDDDEATQDPQLRRNRDEFTTVYDVIDELDSMVENAKSGIFSPNMAHIDRAEFSQRLGQLKTMLPVQLERASSLMREAERRLTNAQSQAKSIVSKAQSTAAQITKEAEEQAQFLAGHERVTQLAQERARTIVGEAQEKSEKLTNGANDYCIDVMKNLQEQLAKYASDVNNGLTVLKERENEASQRLSTTQRQTLSSEVKNRNGDA</sequence>
<dbReference type="EMBL" id="ATLK01000001">
    <property type="protein sequence ID" value="KFF31467.1"/>
    <property type="molecule type" value="Genomic_DNA"/>
</dbReference>
<name>A0A080N314_9BIFI</name>
<feature type="region of interest" description="Disordered" evidence="2">
    <location>
        <begin position="1"/>
        <end position="123"/>
    </location>
</feature>
<protein>
    <recommendedName>
        <fullName evidence="5">Cell division initiation protein</fullName>
    </recommendedName>
</protein>